<proteinExistence type="predicted"/>
<dbReference type="Proteomes" id="UP000250870">
    <property type="component" value="Unassembled WGS sequence"/>
</dbReference>
<evidence type="ECO:0000313" key="1">
    <source>
        <dbReference type="EMBL" id="RAW86138.1"/>
    </source>
</evidence>
<name>A0A329VEN8_9GAMM</name>
<dbReference type="RefSeq" id="WP_113026727.1">
    <property type="nucleotide sequence ID" value="NZ_CAWNWQ010000031.1"/>
</dbReference>
<reference evidence="1 2" key="1">
    <citation type="journal article" date="2018" name="Int. J. Syst. Evol. Microbiol.">
        <title>Whole-genome-based revisit of Photorhabdus phylogeny: proposal for the elevation of most Photorhabdus subspecies to the species level and description of one novel species Photorhabdus bodei sp. nov., and one novel subspecies Photorhabdus laumondii subsp. clarkei subsp. nov.</title>
        <authorList>
            <person name="Machado R.A.R."/>
            <person name="Wuthrich D."/>
            <person name="Kuhnert P."/>
            <person name="Arce C.C.M."/>
            <person name="Thonen L."/>
            <person name="Ruiz C."/>
            <person name="Zhang X."/>
            <person name="Robert C.A.M."/>
            <person name="Karimi J."/>
            <person name="Kamali S."/>
            <person name="Ma J."/>
            <person name="Bruggmann R."/>
            <person name="Erb M."/>
        </authorList>
    </citation>
    <scope>NUCLEOTIDE SEQUENCE [LARGE SCALE GENOMIC DNA]</scope>
    <source>
        <strain evidence="1 2">BOJ-47</strain>
    </source>
</reference>
<dbReference type="AlphaFoldDB" id="A0A329VEN8"/>
<accession>A0A329VEN8</accession>
<comment type="caution">
    <text evidence="1">The sequence shown here is derived from an EMBL/GenBank/DDBJ whole genome shotgun (WGS) entry which is preliminary data.</text>
</comment>
<dbReference type="EMBL" id="NSCI01000031">
    <property type="protein sequence ID" value="RAW86138.1"/>
    <property type="molecule type" value="Genomic_DNA"/>
</dbReference>
<protein>
    <submittedName>
        <fullName evidence="1">Uncharacterized protein</fullName>
    </submittedName>
</protein>
<evidence type="ECO:0000313" key="2">
    <source>
        <dbReference type="Proteomes" id="UP000250870"/>
    </source>
</evidence>
<organism evidence="1 2">
    <name type="scientific">Photorhabdus laumondii subsp. clarkei</name>
    <dbReference type="NCBI Taxonomy" id="2029685"/>
    <lineage>
        <taxon>Bacteria</taxon>
        <taxon>Pseudomonadati</taxon>
        <taxon>Pseudomonadota</taxon>
        <taxon>Gammaproteobacteria</taxon>
        <taxon>Enterobacterales</taxon>
        <taxon>Morganellaceae</taxon>
        <taxon>Photorhabdus</taxon>
    </lineage>
</organism>
<sequence>MNCPSELNYSYPWGAAYTAYSTNLFDFSGSLQVTLTFLNKHGDTLSLSTPQVWTTDGLPPDLTGDFGSPIFQLINTPQEVKPDEEFVIQGVADLSSVKSGNRYLTFRPQISGGGWFGDIERWAPVVSAVFICLPEKVETKDINSKVI</sequence>
<gene>
    <name evidence="1" type="ORF">CKY01_18485</name>
</gene>